<dbReference type="GO" id="GO:0003755">
    <property type="term" value="F:peptidyl-prolyl cis-trans isomerase activity"/>
    <property type="evidence" value="ECO:0007669"/>
    <property type="project" value="InterPro"/>
</dbReference>
<evidence type="ECO:0000313" key="3">
    <source>
        <dbReference type="EMBL" id="KIZ06285.1"/>
    </source>
</evidence>
<dbReference type="Pfam" id="PF00254">
    <property type="entry name" value="FKBP_C"/>
    <property type="match status" value="1"/>
</dbReference>
<dbReference type="AlphaFoldDB" id="A0A0D2MUR0"/>
<evidence type="ECO:0000313" key="4">
    <source>
        <dbReference type="Proteomes" id="UP000054498"/>
    </source>
</evidence>
<dbReference type="Proteomes" id="UP000054498">
    <property type="component" value="Unassembled WGS sequence"/>
</dbReference>
<dbReference type="Gene3D" id="3.10.50.40">
    <property type="match status" value="1"/>
</dbReference>
<evidence type="ECO:0000256" key="1">
    <source>
        <dbReference type="ARBA" id="ARBA00029569"/>
    </source>
</evidence>
<proteinExistence type="predicted"/>
<dbReference type="GO" id="GO:0009543">
    <property type="term" value="C:chloroplast thylakoid lumen"/>
    <property type="evidence" value="ECO:0007669"/>
    <property type="project" value="TreeGrafter"/>
</dbReference>
<dbReference type="PANTHER" id="PTHR47862">
    <property type="entry name" value="PEPTIDYL-PROLYL CIS-TRANS ISOMERASE FKBP18, CHLOROPLASTIC"/>
    <property type="match status" value="1"/>
</dbReference>
<accession>A0A0D2MUR0</accession>
<organism evidence="3 4">
    <name type="scientific">Monoraphidium neglectum</name>
    <dbReference type="NCBI Taxonomy" id="145388"/>
    <lineage>
        <taxon>Eukaryota</taxon>
        <taxon>Viridiplantae</taxon>
        <taxon>Chlorophyta</taxon>
        <taxon>core chlorophytes</taxon>
        <taxon>Chlorophyceae</taxon>
        <taxon>CS clade</taxon>
        <taxon>Sphaeropleales</taxon>
        <taxon>Selenastraceae</taxon>
        <taxon>Monoraphidium</taxon>
    </lineage>
</organism>
<dbReference type="InterPro" id="IPR001179">
    <property type="entry name" value="PPIase_FKBP_dom"/>
</dbReference>
<dbReference type="InterPro" id="IPR046357">
    <property type="entry name" value="PPIase_dom_sf"/>
</dbReference>
<dbReference type="STRING" id="145388.A0A0D2MUR0"/>
<dbReference type="RefSeq" id="XP_013905304.1">
    <property type="nucleotide sequence ID" value="XM_014049850.1"/>
</dbReference>
<sequence length="146" mass="15400">MHHAHEPSGLRVYDLEEGRGREIQEGDKISVHFDCLYRGIDAVSSRYARTLGGNRTVAEPLEFVVGEFVTGSTMKPVGDSGGGGLFSGASGPKPPQAISKAVVGMKVGGKRLVLVDVPALGYPQGNQEIPAGEPFELRIEVLGTIG</sequence>
<feature type="domain" description="PPIase FKBP-type" evidence="2">
    <location>
        <begin position="21"/>
        <end position="141"/>
    </location>
</feature>
<dbReference type="OrthoDB" id="1902587at2759"/>
<dbReference type="GeneID" id="25734441"/>
<protein>
    <recommendedName>
        <fullName evidence="1">Rotamase</fullName>
    </recommendedName>
</protein>
<reference evidence="3 4" key="1">
    <citation type="journal article" date="2013" name="BMC Genomics">
        <title>Reconstruction of the lipid metabolism for the microalga Monoraphidium neglectum from its genome sequence reveals characteristics suitable for biofuel production.</title>
        <authorList>
            <person name="Bogen C."/>
            <person name="Al-Dilaimi A."/>
            <person name="Albersmeier A."/>
            <person name="Wichmann J."/>
            <person name="Grundmann M."/>
            <person name="Rupp O."/>
            <person name="Lauersen K.J."/>
            <person name="Blifernez-Klassen O."/>
            <person name="Kalinowski J."/>
            <person name="Goesmann A."/>
            <person name="Mussgnug J.H."/>
            <person name="Kruse O."/>
        </authorList>
    </citation>
    <scope>NUCLEOTIDE SEQUENCE [LARGE SCALE GENOMIC DNA]</scope>
    <source>
        <strain evidence="3 4">SAG 48.87</strain>
    </source>
</reference>
<dbReference type="EMBL" id="KK100392">
    <property type="protein sequence ID" value="KIZ06285.1"/>
    <property type="molecule type" value="Genomic_DNA"/>
</dbReference>
<gene>
    <name evidence="3" type="ORF">MNEG_1666</name>
</gene>
<dbReference type="KEGG" id="mng:MNEG_1666"/>
<dbReference type="SUPFAM" id="SSF54534">
    <property type="entry name" value="FKBP-like"/>
    <property type="match status" value="1"/>
</dbReference>
<dbReference type="InterPro" id="IPR044180">
    <property type="entry name" value="FKBP18-like"/>
</dbReference>
<dbReference type="PANTHER" id="PTHR47862:SF1">
    <property type="entry name" value="PEPTIDYL-PROLYL CIS-TRANS ISOMERASE FKBP18, CHLOROPLASTIC"/>
    <property type="match status" value="1"/>
</dbReference>
<name>A0A0D2MUR0_9CHLO</name>
<evidence type="ECO:0000259" key="2">
    <source>
        <dbReference type="Pfam" id="PF00254"/>
    </source>
</evidence>
<keyword evidence="4" id="KW-1185">Reference proteome</keyword>